<dbReference type="WBParaSite" id="OFLC_0000928001-mRNA-1">
    <property type="protein sequence ID" value="OFLC_0000928001-mRNA-1"/>
    <property type="gene ID" value="OFLC_0000928001"/>
</dbReference>
<dbReference type="AlphaFoldDB" id="A0A183HP69"/>
<evidence type="ECO:0000313" key="2">
    <source>
        <dbReference type="EMBL" id="VDO59511.1"/>
    </source>
</evidence>
<gene>
    <name evidence="2" type="ORF">OFLC_LOCUS9280</name>
</gene>
<name>A0A183HP69_9BILA</name>
<reference evidence="4" key="1">
    <citation type="submission" date="2016-06" db="UniProtKB">
        <authorList>
            <consortium name="WormBaseParasite"/>
        </authorList>
    </citation>
    <scope>IDENTIFICATION</scope>
</reference>
<dbReference type="EMBL" id="UZAJ01011222">
    <property type="protein sequence ID" value="VDO59511.1"/>
    <property type="molecule type" value="Genomic_DNA"/>
</dbReference>
<organism evidence="4">
    <name type="scientific">Onchocerca flexuosa</name>
    <dbReference type="NCBI Taxonomy" id="387005"/>
    <lineage>
        <taxon>Eukaryota</taxon>
        <taxon>Metazoa</taxon>
        <taxon>Ecdysozoa</taxon>
        <taxon>Nematoda</taxon>
        <taxon>Chromadorea</taxon>
        <taxon>Rhabditida</taxon>
        <taxon>Spirurina</taxon>
        <taxon>Spiruromorpha</taxon>
        <taxon>Filarioidea</taxon>
        <taxon>Onchocercidae</taxon>
        <taxon>Onchocerca</taxon>
    </lineage>
</organism>
<keyword evidence="3" id="KW-1185">Reference proteome</keyword>
<sequence>MIKTGKKKEELDIPQILRHDNRLVATTSTSKHRGPTASLHINSAYHSLLRVAAPRIAAPYRPSNIKNVFGVAYCLSLRLFLIIAAFSACSTDCYCSRDNEL</sequence>
<protein>
    <submittedName>
        <fullName evidence="4">Transmembrane protein</fullName>
    </submittedName>
</protein>
<reference evidence="2 3" key="2">
    <citation type="submission" date="2018-11" db="EMBL/GenBank/DDBJ databases">
        <authorList>
            <consortium name="Pathogen Informatics"/>
        </authorList>
    </citation>
    <scope>NUCLEOTIDE SEQUENCE [LARGE SCALE GENOMIC DNA]</scope>
</reference>
<evidence type="ECO:0000256" key="1">
    <source>
        <dbReference type="SAM" id="Phobius"/>
    </source>
</evidence>
<evidence type="ECO:0000313" key="3">
    <source>
        <dbReference type="Proteomes" id="UP000267606"/>
    </source>
</evidence>
<feature type="transmembrane region" description="Helical" evidence="1">
    <location>
        <begin position="68"/>
        <end position="88"/>
    </location>
</feature>
<keyword evidence="1" id="KW-1133">Transmembrane helix</keyword>
<evidence type="ECO:0000313" key="4">
    <source>
        <dbReference type="WBParaSite" id="OFLC_0000928001-mRNA-1"/>
    </source>
</evidence>
<dbReference type="Proteomes" id="UP000267606">
    <property type="component" value="Unassembled WGS sequence"/>
</dbReference>
<keyword evidence="1" id="KW-0812">Transmembrane</keyword>
<proteinExistence type="predicted"/>
<accession>A0A183HP69</accession>
<keyword evidence="1" id="KW-0472">Membrane</keyword>